<dbReference type="EMBL" id="FNCJ01000009">
    <property type="protein sequence ID" value="SDH32318.1"/>
    <property type="molecule type" value="Genomic_DNA"/>
</dbReference>
<evidence type="ECO:0000313" key="1">
    <source>
        <dbReference type="EMBL" id="SDH32318.1"/>
    </source>
</evidence>
<sequence length="441" mass="49872">MATQAGAWAGADLGPLPFESDFSLNMRFAYVNGASAAGVLRSLRKYHTAISWAQVAHTASRHSWARFEVDGVSVPDADPLTSPVFTDLLLTNRLRICPVCLEAAYHSYLYQIEALQQCPLHGCQLQSFCMTCGTALPTALNWRRAFDVPYQCARCGCPYSGACTSLQQHEDLRDQTELIRRSLHPIYDWLQNVGALEFLVHYANDPEQSVDRRSQLRRELVLSAAYACFTPPDLFTRSLFQEVTVLGWSVKTFPRREDDPWRYYEASDAVTRATLWRIAGRRLDRWMYQGQHEEPQLIPKTSDKTPPDYERCLWQVLTDAWARSRESELMLRDPVPDQAPPIPFERSRGGTPRLAAFAYYLGLGAMTIWKAHHPAHCASELQPPFCATETDGVHCGWVFFPTVPGLSLKPFSPFFATRAFTRTTLSTTAFELNGSRRSCVT</sequence>
<organism evidence="1 2">
    <name type="scientific">Paraburkholderia phenazinium</name>
    <dbReference type="NCBI Taxonomy" id="60549"/>
    <lineage>
        <taxon>Bacteria</taxon>
        <taxon>Pseudomonadati</taxon>
        <taxon>Pseudomonadota</taxon>
        <taxon>Betaproteobacteria</taxon>
        <taxon>Burkholderiales</taxon>
        <taxon>Burkholderiaceae</taxon>
        <taxon>Paraburkholderia</taxon>
    </lineage>
</organism>
<proteinExistence type="predicted"/>
<gene>
    <name evidence="1" type="ORF">SAMN05216466_10939</name>
</gene>
<dbReference type="RefSeq" id="WP_090686347.1">
    <property type="nucleotide sequence ID" value="NZ_FNCJ01000009.1"/>
</dbReference>
<dbReference type="AlphaFoldDB" id="A0A1G8BGM4"/>
<name>A0A1G8BGM4_9BURK</name>
<dbReference type="Proteomes" id="UP000199706">
    <property type="component" value="Unassembled WGS sequence"/>
</dbReference>
<protein>
    <submittedName>
        <fullName evidence="1">TniQ protein</fullName>
    </submittedName>
</protein>
<evidence type="ECO:0000313" key="2">
    <source>
        <dbReference type="Proteomes" id="UP000199706"/>
    </source>
</evidence>
<reference evidence="1 2" key="1">
    <citation type="submission" date="2016-10" db="EMBL/GenBank/DDBJ databases">
        <authorList>
            <person name="de Groot N.N."/>
        </authorList>
    </citation>
    <scope>NUCLEOTIDE SEQUENCE [LARGE SCALE GENOMIC DNA]</scope>
    <source>
        <strain evidence="1 2">LMG 2247</strain>
    </source>
</reference>
<accession>A0A1G8BGM4</accession>